<reference evidence="2" key="1">
    <citation type="journal article" date="2005" name="Nature">
        <title>The map-based sequence of the rice genome.</title>
        <authorList>
            <consortium name="International rice genome sequencing project (IRGSP)"/>
            <person name="Matsumoto T."/>
            <person name="Wu J."/>
            <person name="Kanamori H."/>
            <person name="Katayose Y."/>
            <person name="Fujisawa M."/>
            <person name="Namiki N."/>
            <person name="Mizuno H."/>
            <person name="Yamamoto K."/>
            <person name="Antonio B.A."/>
            <person name="Baba T."/>
            <person name="Sakata K."/>
            <person name="Nagamura Y."/>
            <person name="Aoki H."/>
            <person name="Arikawa K."/>
            <person name="Arita K."/>
            <person name="Bito T."/>
            <person name="Chiden Y."/>
            <person name="Fujitsuka N."/>
            <person name="Fukunaka R."/>
            <person name="Hamada M."/>
            <person name="Harada C."/>
            <person name="Hayashi A."/>
            <person name="Hijishita S."/>
            <person name="Honda M."/>
            <person name="Hosokawa S."/>
            <person name="Ichikawa Y."/>
            <person name="Idonuma A."/>
            <person name="Iijima M."/>
            <person name="Ikeda M."/>
            <person name="Ikeno M."/>
            <person name="Ito K."/>
            <person name="Ito S."/>
            <person name="Ito T."/>
            <person name="Ito Y."/>
            <person name="Ito Y."/>
            <person name="Iwabuchi A."/>
            <person name="Kamiya K."/>
            <person name="Karasawa W."/>
            <person name="Kurita K."/>
            <person name="Katagiri S."/>
            <person name="Kikuta A."/>
            <person name="Kobayashi H."/>
            <person name="Kobayashi N."/>
            <person name="Machita K."/>
            <person name="Maehara T."/>
            <person name="Masukawa M."/>
            <person name="Mizubayashi T."/>
            <person name="Mukai Y."/>
            <person name="Nagasaki H."/>
            <person name="Nagata Y."/>
            <person name="Naito S."/>
            <person name="Nakashima M."/>
            <person name="Nakama Y."/>
            <person name="Nakamichi Y."/>
            <person name="Nakamura M."/>
            <person name="Meguro A."/>
            <person name="Negishi M."/>
            <person name="Ohta I."/>
            <person name="Ohta T."/>
            <person name="Okamoto M."/>
            <person name="Ono N."/>
            <person name="Saji S."/>
            <person name="Sakaguchi M."/>
            <person name="Sakai K."/>
            <person name="Shibata M."/>
            <person name="Shimokawa T."/>
            <person name="Song J."/>
            <person name="Takazaki Y."/>
            <person name="Terasawa K."/>
            <person name="Tsugane M."/>
            <person name="Tsuji K."/>
            <person name="Ueda S."/>
            <person name="Waki K."/>
            <person name="Yamagata H."/>
            <person name="Yamamoto M."/>
            <person name="Yamamoto S."/>
            <person name="Yamane H."/>
            <person name="Yoshiki S."/>
            <person name="Yoshihara R."/>
            <person name="Yukawa K."/>
            <person name="Zhong H."/>
            <person name="Yano M."/>
            <person name="Yuan Q."/>
            <person name="Ouyang S."/>
            <person name="Liu J."/>
            <person name="Jones K.M."/>
            <person name="Gansberger K."/>
            <person name="Moffat K."/>
            <person name="Hill J."/>
            <person name="Bera J."/>
            <person name="Fadrosh D."/>
            <person name="Jin S."/>
            <person name="Johri S."/>
            <person name="Kim M."/>
            <person name="Overton L."/>
            <person name="Reardon M."/>
            <person name="Tsitrin T."/>
            <person name="Vuong H."/>
            <person name="Weaver B."/>
            <person name="Ciecko A."/>
            <person name="Tallon L."/>
            <person name="Jackson J."/>
            <person name="Pai G."/>
            <person name="Aken S.V."/>
            <person name="Utterback T."/>
            <person name="Reidmuller S."/>
            <person name="Feldblyum T."/>
            <person name="Hsiao J."/>
            <person name="Zismann V."/>
            <person name="Iobst S."/>
            <person name="de Vazeille A.R."/>
            <person name="Buell C.R."/>
            <person name="Ying K."/>
            <person name="Li Y."/>
            <person name="Lu T."/>
            <person name="Huang Y."/>
            <person name="Zhao Q."/>
            <person name="Feng Q."/>
            <person name="Zhang L."/>
            <person name="Zhu J."/>
            <person name="Weng Q."/>
            <person name="Mu J."/>
            <person name="Lu Y."/>
            <person name="Fan D."/>
            <person name="Liu Y."/>
            <person name="Guan J."/>
            <person name="Zhang Y."/>
            <person name="Yu S."/>
            <person name="Liu X."/>
            <person name="Zhang Y."/>
            <person name="Hong G."/>
            <person name="Han B."/>
            <person name="Choisne N."/>
            <person name="Demange N."/>
            <person name="Orjeda G."/>
            <person name="Samain S."/>
            <person name="Cattolico L."/>
            <person name="Pelletier E."/>
            <person name="Couloux A."/>
            <person name="Segurens B."/>
            <person name="Wincker P."/>
            <person name="D'Hont A."/>
            <person name="Scarpelli C."/>
            <person name="Weissenbach J."/>
            <person name="Salanoubat M."/>
            <person name="Quetier F."/>
            <person name="Yu Y."/>
            <person name="Kim H.R."/>
            <person name="Rambo T."/>
            <person name="Currie J."/>
            <person name="Collura K."/>
            <person name="Luo M."/>
            <person name="Yang T."/>
            <person name="Ammiraju J.S.S."/>
            <person name="Engler F."/>
            <person name="Soderlund C."/>
            <person name="Wing R.A."/>
            <person name="Palmer L.E."/>
            <person name="de la Bastide M."/>
            <person name="Spiegel L."/>
            <person name="Nascimento L."/>
            <person name="Zutavern T."/>
            <person name="O'Shaughnessy A."/>
            <person name="Dike S."/>
            <person name="Dedhia N."/>
            <person name="Preston R."/>
            <person name="Balija V."/>
            <person name="McCombie W.R."/>
            <person name="Chow T."/>
            <person name="Chen H."/>
            <person name="Chung M."/>
            <person name="Chen C."/>
            <person name="Shaw J."/>
            <person name="Wu H."/>
            <person name="Hsiao K."/>
            <person name="Chao Y."/>
            <person name="Chu M."/>
            <person name="Cheng C."/>
            <person name="Hour A."/>
            <person name="Lee P."/>
            <person name="Lin S."/>
            <person name="Lin Y."/>
            <person name="Liou J."/>
            <person name="Liu S."/>
            <person name="Hsing Y."/>
            <person name="Raghuvanshi S."/>
            <person name="Mohanty A."/>
            <person name="Bharti A.K."/>
            <person name="Gaur A."/>
            <person name="Gupta V."/>
            <person name="Kumar D."/>
            <person name="Ravi V."/>
            <person name="Vij S."/>
            <person name="Kapur A."/>
            <person name="Khurana P."/>
            <person name="Khurana P."/>
            <person name="Khurana J.P."/>
            <person name="Tyagi A.K."/>
            <person name="Gaikwad K."/>
            <person name="Singh A."/>
            <person name="Dalal V."/>
            <person name="Srivastava S."/>
            <person name="Dixit A."/>
            <person name="Pal A.K."/>
            <person name="Ghazi I.A."/>
            <person name="Yadav M."/>
            <person name="Pandit A."/>
            <person name="Bhargava A."/>
            <person name="Sureshbabu K."/>
            <person name="Batra K."/>
            <person name="Sharma T.R."/>
            <person name="Mohapatra T."/>
            <person name="Singh N.K."/>
            <person name="Messing J."/>
            <person name="Nelson A.B."/>
            <person name="Fuks G."/>
            <person name="Kavchok S."/>
            <person name="Keizer G."/>
            <person name="Linton E."/>
            <person name="Llaca V."/>
            <person name="Song R."/>
            <person name="Tanyolac B."/>
            <person name="Young S."/>
            <person name="Ho-Il K."/>
            <person name="Hahn J.H."/>
            <person name="Sangsakoo G."/>
            <person name="Vanavichit A."/>
            <person name="de Mattos Luiz.A.T."/>
            <person name="Zimmer P.D."/>
            <person name="Malone G."/>
            <person name="Dellagostin O."/>
            <person name="de Oliveira A.C."/>
            <person name="Bevan M."/>
            <person name="Bancroft I."/>
            <person name="Minx P."/>
            <person name="Cordum H."/>
            <person name="Wilson R."/>
            <person name="Cheng Z."/>
            <person name="Jin W."/>
            <person name="Jiang J."/>
            <person name="Leong S.A."/>
            <person name="Iwama H."/>
            <person name="Gojobori T."/>
            <person name="Itoh T."/>
            <person name="Niimura Y."/>
            <person name="Fujii Y."/>
            <person name="Habara T."/>
            <person name="Sakai H."/>
            <person name="Sato Y."/>
            <person name="Wilson G."/>
            <person name="Kumar K."/>
            <person name="McCouch S."/>
            <person name="Juretic N."/>
            <person name="Hoen D."/>
            <person name="Wright S."/>
            <person name="Bruskiewich R."/>
            <person name="Bureau T."/>
            <person name="Miyao A."/>
            <person name="Hirochika H."/>
            <person name="Nishikawa T."/>
            <person name="Kadowaki K."/>
            <person name="Sugiura M."/>
            <person name="Burr B."/>
            <person name="Sasaki T."/>
        </authorList>
    </citation>
    <scope>NUCLEOTIDE SEQUENCE [LARGE SCALE GENOMIC DNA]</scope>
    <source>
        <strain evidence="2">cv. Nipponbare</strain>
    </source>
</reference>
<name>Q6K555_ORYSJ</name>
<protein>
    <submittedName>
        <fullName evidence="1">Uncharacterized protein</fullName>
    </submittedName>
</protein>
<gene>
    <name evidence="1" type="primary">P0711F01.46</name>
</gene>
<dbReference type="EMBL" id="AP005508">
    <property type="protein sequence ID" value="BAD23323.1"/>
    <property type="molecule type" value="Genomic_DNA"/>
</dbReference>
<accession>Q6K555</accession>
<dbReference type="AlphaFoldDB" id="Q6K555"/>
<evidence type="ECO:0000313" key="1">
    <source>
        <dbReference type="EMBL" id="BAD23323.1"/>
    </source>
</evidence>
<dbReference type="Proteomes" id="UP000000763">
    <property type="component" value="Chromosome 9"/>
</dbReference>
<evidence type="ECO:0000313" key="2">
    <source>
        <dbReference type="Proteomes" id="UP000000763"/>
    </source>
</evidence>
<reference evidence="2" key="2">
    <citation type="journal article" date="2008" name="Nucleic Acids Res.">
        <title>The rice annotation project database (RAP-DB): 2008 update.</title>
        <authorList>
            <consortium name="The rice annotation project (RAP)"/>
        </authorList>
    </citation>
    <scope>GENOME REANNOTATION</scope>
    <source>
        <strain evidence="2">cv. Nipponbare</strain>
    </source>
</reference>
<sequence length="66" mass="7160">MATTASSIHWPGVVATGSNQNDGDVVVGWIDGGMWLNHEGVLEYGMVWGTLKMLVLKSTWPFEPKG</sequence>
<organism evidence="1 2">
    <name type="scientific">Oryza sativa subsp. japonica</name>
    <name type="common">Rice</name>
    <dbReference type="NCBI Taxonomy" id="39947"/>
    <lineage>
        <taxon>Eukaryota</taxon>
        <taxon>Viridiplantae</taxon>
        <taxon>Streptophyta</taxon>
        <taxon>Embryophyta</taxon>
        <taxon>Tracheophyta</taxon>
        <taxon>Spermatophyta</taxon>
        <taxon>Magnoliopsida</taxon>
        <taxon>Liliopsida</taxon>
        <taxon>Poales</taxon>
        <taxon>Poaceae</taxon>
        <taxon>BOP clade</taxon>
        <taxon>Oryzoideae</taxon>
        <taxon>Oryzeae</taxon>
        <taxon>Oryzinae</taxon>
        <taxon>Oryza</taxon>
        <taxon>Oryza sativa</taxon>
    </lineage>
</organism>
<proteinExistence type="predicted"/>